<dbReference type="InterPro" id="IPR012314">
    <property type="entry name" value="Pept_M12B_GON-ADAMTSs"/>
</dbReference>
<evidence type="ECO:0008006" key="6">
    <source>
        <dbReference type="Google" id="ProtNLM"/>
    </source>
</evidence>
<proteinExistence type="predicted"/>
<dbReference type="Pfam" id="PF00024">
    <property type="entry name" value="PAN_1"/>
    <property type="match status" value="1"/>
</dbReference>
<dbReference type="AlphaFoldDB" id="A0A8W8LZU4"/>
<reference evidence="4" key="1">
    <citation type="submission" date="2022-08" db="UniProtKB">
        <authorList>
            <consortium name="EnsemblMetazoa"/>
        </authorList>
    </citation>
    <scope>IDENTIFICATION</scope>
    <source>
        <strain evidence="4">05x7-T-G4-1.051#20</strain>
    </source>
</reference>
<keyword evidence="1" id="KW-0479">Metal-binding</keyword>
<evidence type="ECO:0000259" key="3">
    <source>
        <dbReference type="Pfam" id="PF08685"/>
    </source>
</evidence>
<dbReference type="GO" id="GO:0004222">
    <property type="term" value="F:metalloendopeptidase activity"/>
    <property type="evidence" value="ECO:0007669"/>
    <property type="project" value="InterPro"/>
</dbReference>
<dbReference type="InterPro" id="IPR003609">
    <property type="entry name" value="Pan_app"/>
</dbReference>
<dbReference type="Proteomes" id="UP000005408">
    <property type="component" value="Unassembled WGS sequence"/>
</dbReference>
<dbReference type="EnsemblMetazoa" id="G30907.1">
    <property type="protein sequence ID" value="G30907.1:cds"/>
    <property type="gene ID" value="G30907"/>
</dbReference>
<keyword evidence="5" id="KW-1185">Reference proteome</keyword>
<sequence>MAIWSGHFPRRSYCASKCSQEPDCVSLLYNMANGSCDLFNVIYDSDDRGDVDYYWVLEDRGSRWVPESCLAVSNCSGITTDGEYWVYPIVTNRRRTKIYCHNLATEPSHFITLKYPNIFVRHDITNWIIQGQECQSAIRLPLKKAEFLKVKLQIKSMVVNGTDNTFTSLTGSKPIQYGYAHDCNGKHYTNPCIHFGTATIDTRGTGLIVDLTV</sequence>
<evidence type="ECO:0000256" key="1">
    <source>
        <dbReference type="ARBA" id="ARBA00022723"/>
    </source>
</evidence>
<name>A0A8W8LZU4_MAGGI</name>
<feature type="domain" description="Apple" evidence="2">
    <location>
        <begin position="10"/>
        <end position="40"/>
    </location>
</feature>
<evidence type="ECO:0000313" key="4">
    <source>
        <dbReference type="EnsemblMetazoa" id="G30907.1:cds"/>
    </source>
</evidence>
<dbReference type="Pfam" id="PF08685">
    <property type="entry name" value="GON"/>
    <property type="match status" value="1"/>
</dbReference>
<evidence type="ECO:0000313" key="5">
    <source>
        <dbReference type="Proteomes" id="UP000005408"/>
    </source>
</evidence>
<feature type="domain" description="GON" evidence="3">
    <location>
        <begin position="67"/>
        <end position="210"/>
    </location>
</feature>
<evidence type="ECO:0000259" key="2">
    <source>
        <dbReference type="Pfam" id="PF00024"/>
    </source>
</evidence>
<accession>A0A8W8LZU4</accession>
<protein>
    <recommendedName>
        <fullName evidence="6">Apple domain-containing protein</fullName>
    </recommendedName>
</protein>
<dbReference type="GO" id="GO:0008270">
    <property type="term" value="F:zinc ion binding"/>
    <property type="evidence" value="ECO:0007669"/>
    <property type="project" value="InterPro"/>
</dbReference>
<organism evidence="4 5">
    <name type="scientific">Magallana gigas</name>
    <name type="common">Pacific oyster</name>
    <name type="synonym">Crassostrea gigas</name>
    <dbReference type="NCBI Taxonomy" id="29159"/>
    <lineage>
        <taxon>Eukaryota</taxon>
        <taxon>Metazoa</taxon>
        <taxon>Spiralia</taxon>
        <taxon>Lophotrochozoa</taxon>
        <taxon>Mollusca</taxon>
        <taxon>Bivalvia</taxon>
        <taxon>Autobranchia</taxon>
        <taxon>Pteriomorphia</taxon>
        <taxon>Ostreida</taxon>
        <taxon>Ostreoidea</taxon>
        <taxon>Ostreidae</taxon>
        <taxon>Magallana</taxon>
    </lineage>
</organism>